<dbReference type="Gene3D" id="1.10.260.40">
    <property type="entry name" value="lambda repressor-like DNA-binding domains"/>
    <property type="match status" value="1"/>
</dbReference>
<evidence type="ECO:0000259" key="2">
    <source>
        <dbReference type="PROSITE" id="PS50943"/>
    </source>
</evidence>
<dbReference type="PANTHER" id="PTHR46797">
    <property type="entry name" value="HTH-TYPE TRANSCRIPTIONAL REGULATOR"/>
    <property type="match status" value="1"/>
</dbReference>
<dbReference type="PANTHER" id="PTHR46797:SF1">
    <property type="entry name" value="METHYLPHOSPHONATE SYNTHASE"/>
    <property type="match status" value="1"/>
</dbReference>
<dbReference type="PROSITE" id="PS50943">
    <property type="entry name" value="HTH_CROC1"/>
    <property type="match status" value="1"/>
</dbReference>
<dbReference type="InterPro" id="IPR010982">
    <property type="entry name" value="Lambda_DNA-bd_dom_sf"/>
</dbReference>
<protein>
    <submittedName>
        <fullName evidence="3">Helix-turn-helix transcriptional regulator</fullName>
    </submittedName>
</protein>
<sequence>MSDRAAWQELRDERLDQQDARDGYDDARRAHDLGTAVRELRAARGWTQAQLAEAAGMTQSAVARLEAGGTMPTLPVLARLAEAMDADLVVRLAPRAGVA</sequence>
<dbReference type="EMBL" id="JBBEGM010000001">
    <property type="protein sequence ID" value="MEJ2859567.1"/>
    <property type="molecule type" value="Genomic_DNA"/>
</dbReference>
<evidence type="ECO:0000256" key="1">
    <source>
        <dbReference type="ARBA" id="ARBA00023125"/>
    </source>
</evidence>
<accession>A0ABU8LYZ3</accession>
<proteinExistence type="predicted"/>
<name>A0ABU8LYZ3_9PSEU</name>
<dbReference type="Pfam" id="PF01381">
    <property type="entry name" value="HTH_3"/>
    <property type="match status" value="1"/>
</dbReference>
<dbReference type="CDD" id="cd00093">
    <property type="entry name" value="HTH_XRE"/>
    <property type="match status" value="1"/>
</dbReference>
<dbReference type="InterPro" id="IPR050807">
    <property type="entry name" value="TransReg_Diox_bact_type"/>
</dbReference>
<reference evidence="3 4" key="1">
    <citation type="submission" date="2024-03" db="EMBL/GenBank/DDBJ databases">
        <title>Actinomycetospora sp. OC33-EN07, a novel actinomycete isolated from wild orchid (Aerides multiflora).</title>
        <authorList>
            <person name="Suriyachadkun C."/>
        </authorList>
    </citation>
    <scope>NUCLEOTIDE SEQUENCE [LARGE SCALE GENOMIC DNA]</scope>
    <source>
        <strain evidence="3 4">OC33-EN07</strain>
    </source>
</reference>
<dbReference type="SUPFAM" id="SSF47413">
    <property type="entry name" value="lambda repressor-like DNA-binding domains"/>
    <property type="match status" value="1"/>
</dbReference>
<keyword evidence="1" id="KW-0238">DNA-binding</keyword>
<evidence type="ECO:0000313" key="4">
    <source>
        <dbReference type="Proteomes" id="UP001369736"/>
    </source>
</evidence>
<comment type="caution">
    <text evidence="3">The sequence shown here is derived from an EMBL/GenBank/DDBJ whole genome shotgun (WGS) entry which is preliminary data.</text>
</comment>
<dbReference type="SMART" id="SM00530">
    <property type="entry name" value="HTH_XRE"/>
    <property type="match status" value="1"/>
</dbReference>
<feature type="domain" description="HTH cro/C1-type" evidence="2">
    <location>
        <begin position="37"/>
        <end position="91"/>
    </location>
</feature>
<keyword evidence="4" id="KW-1185">Reference proteome</keyword>
<dbReference type="Proteomes" id="UP001369736">
    <property type="component" value="Unassembled WGS sequence"/>
</dbReference>
<dbReference type="InterPro" id="IPR001387">
    <property type="entry name" value="Cro/C1-type_HTH"/>
</dbReference>
<dbReference type="RefSeq" id="WP_337698632.1">
    <property type="nucleotide sequence ID" value="NZ_JBBEGM010000001.1"/>
</dbReference>
<gene>
    <name evidence="3" type="ORF">WCD58_00290</name>
</gene>
<evidence type="ECO:0000313" key="3">
    <source>
        <dbReference type="EMBL" id="MEJ2859567.1"/>
    </source>
</evidence>
<organism evidence="3 4">
    <name type="scientific">Actinomycetospora flava</name>
    <dbReference type="NCBI Taxonomy" id="3129232"/>
    <lineage>
        <taxon>Bacteria</taxon>
        <taxon>Bacillati</taxon>
        <taxon>Actinomycetota</taxon>
        <taxon>Actinomycetes</taxon>
        <taxon>Pseudonocardiales</taxon>
        <taxon>Pseudonocardiaceae</taxon>
        <taxon>Actinomycetospora</taxon>
    </lineage>
</organism>